<dbReference type="PANTHER" id="PTHR43847:SF1">
    <property type="entry name" value="BLL3993 PROTEIN"/>
    <property type="match status" value="1"/>
</dbReference>
<comment type="catalytic activity">
    <reaction evidence="5">
        <text>[protein]-C-terminal S-[(2E,6E)-farnesyl]-L-cysteine + S-adenosyl-L-methionine = [protein]-C-terminal S-[(2E,6E)-farnesyl]-L-cysteine methyl ester + S-adenosyl-L-homocysteine</text>
        <dbReference type="Rhea" id="RHEA:21672"/>
        <dbReference type="Rhea" id="RHEA-COMP:12125"/>
        <dbReference type="Rhea" id="RHEA-COMP:12126"/>
        <dbReference type="ChEBI" id="CHEBI:57856"/>
        <dbReference type="ChEBI" id="CHEBI:59789"/>
        <dbReference type="ChEBI" id="CHEBI:90510"/>
        <dbReference type="ChEBI" id="CHEBI:90511"/>
        <dbReference type="EC" id="2.1.1.100"/>
    </reaction>
</comment>
<evidence type="ECO:0000256" key="3">
    <source>
        <dbReference type="ARBA" id="ARBA00022989"/>
    </source>
</evidence>
<keyword evidence="5" id="KW-0489">Methyltransferase</keyword>
<comment type="caution">
    <text evidence="5">Lacks conserved residue(s) required for the propagation of feature annotation.</text>
</comment>
<keyword evidence="3 5" id="KW-1133">Transmembrane helix</keyword>
<keyword evidence="4 5" id="KW-0472">Membrane</keyword>
<dbReference type="EC" id="2.1.1.100" evidence="5"/>
<feature type="transmembrane region" description="Helical" evidence="5">
    <location>
        <begin position="69"/>
        <end position="88"/>
    </location>
</feature>
<evidence type="ECO:0000256" key="4">
    <source>
        <dbReference type="ARBA" id="ARBA00023136"/>
    </source>
</evidence>
<feature type="transmembrane region" description="Helical" evidence="5">
    <location>
        <begin position="41"/>
        <end position="62"/>
    </location>
</feature>
<accession>A0ABR3B1E6</accession>
<dbReference type="PANTHER" id="PTHR43847">
    <property type="entry name" value="BLL3993 PROTEIN"/>
    <property type="match status" value="1"/>
</dbReference>
<keyword evidence="7" id="KW-1185">Reference proteome</keyword>
<dbReference type="Gene3D" id="1.20.120.1630">
    <property type="match status" value="1"/>
</dbReference>
<comment type="similarity">
    <text evidence="5">Belongs to the class VI-like SAM-binding methyltransferase superfamily. Isoprenylcysteine carboxyl methyltransferase family.</text>
</comment>
<sequence>MLSILLGYVLVASLVLVEHRYESPRTTTGLQLSGDDRGSTHLLWLTWLVVLAIAPLLCLITLASAPQWIGWMGLCWIVSGIGLLRWAMHVNPFYLRAVATTDDQYICIDGPYKVIRHPGYMAFLLAWVGFGLAISNWFSFGVVLIVAVYSCVRRIQAEEQMMMDVFGVDYQQYADETYKLIPFIY</sequence>
<dbReference type="Proteomes" id="UP001448207">
    <property type="component" value="Unassembled WGS sequence"/>
</dbReference>
<keyword evidence="5" id="KW-0949">S-adenosyl-L-methionine</keyword>
<dbReference type="Pfam" id="PF04140">
    <property type="entry name" value="ICMT"/>
    <property type="match status" value="1"/>
</dbReference>
<dbReference type="InterPro" id="IPR007269">
    <property type="entry name" value="ICMT_MeTrfase"/>
</dbReference>
<dbReference type="InterPro" id="IPR052527">
    <property type="entry name" value="Metal_cation-efflux_comp"/>
</dbReference>
<evidence type="ECO:0000256" key="5">
    <source>
        <dbReference type="RuleBase" id="RU362022"/>
    </source>
</evidence>
<evidence type="ECO:0000256" key="1">
    <source>
        <dbReference type="ARBA" id="ARBA00004141"/>
    </source>
</evidence>
<evidence type="ECO:0000313" key="6">
    <source>
        <dbReference type="EMBL" id="KAL0085180.1"/>
    </source>
</evidence>
<evidence type="ECO:0000313" key="7">
    <source>
        <dbReference type="Proteomes" id="UP001448207"/>
    </source>
</evidence>
<proteinExistence type="inferred from homology"/>
<dbReference type="EMBL" id="JBCLYO010000011">
    <property type="protein sequence ID" value="KAL0085180.1"/>
    <property type="molecule type" value="Genomic_DNA"/>
</dbReference>
<protein>
    <recommendedName>
        <fullName evidence="5">Protein-S-isoprenylcysteine O-methyltransferase</fullName>
        <ecNumber evidence="5">2.1.1.100</ecNumber>
    </recommendedName>
</protein>
<comment type="subcellular location">
    <subcellularLocation>
        <location evidence="5">Endoplasmic reticulum membrane</location>
        <topology evidence="5">Multi-pass membrane protein</topology>
    </subcellularLocation>
    <subcellularLocation>
        <location evidence="1">Membrane</location>
        <topology evidence="1">Multi-pass membrane protein</topology>
    </subcellularLocation>
</comment>
<keyword evidence="5" id="KW-0256">Endoplasmic reticulum</keyword>
<organism evidence="6 7">
    <name type="scientific">Phycomyces blakesleeanus</name>
    <dbReference type="NCBI Taxonomy" id="4837"/>
    <lineage>
        <taxon>Eukaryota</taxon>
        <taxon>Fungi</taxon>
        <taxon>Fungi incertae sedis</taxon>
        <taxon>Mucoromycota</taxon>
        <taxon>Mucoromycotina</taxon>
        <taxon>Mucoromycetes</taxon>
        <taxon>Mucorales</taxon>
        <taxon>Phycomycetaceae</taxon>
        <taxon>Phycomyces</taxon>
    </lineage>
</organism>
<keyword evidence="2 5" id="KW-0812">Transmembrane</keyword>
<evidence type="ECO:0000256" key="2">
    <source>
        <dbReference type="ARBA" id="ARBA00022692"/>
    </source>
</evidence>
<reference evidence="6 7" key="1">
    <citation type="submission" date="2024-04" db="EMBL/GenBank/DDBJ databases">
        <title>Symmetric and asymmetric DNA N6-adenine methylation regulates different biological responses in Mucorales.</title>
        <authorList>
            <consortium name="Lawrence Berkeley National Laboratory"/>
            <person name="Lax C."/>
            <person name="Mondo S.J."/>
            <person name="Osorio-Concepcion M."/>
            <person name="Muszewska A."/>
            <person name="Corrochano-Luque M."/>
            <person name="Gutierrez G."/>
            <person name="Riley R."/>
            <person name="Lipzen A."/>
            <person name="Guo J."/>
            <person name="Hundley H."/>
            <person name="Amirebrahimi M."/>
            <person name="Ng V."/>
            <person name="Lorenzo-Gutierrez D."/>
            <person name="Binder U."/>
            <person name="Yang J."/>
            <person name="Song Y."/>
            <person name="Canovas D."/>
            <person name="Navarro E."/>
            <person name="Freitag M."/>
            <person name="Gabaldon T."/>
            <person name="Grigoriev I.V."/>
            <person name="Corrochano L.M."/>
            <person name="Nicolas F.E."/>
            <person name="Garre V."/>
        </authorList>
    </citation>
    <scope>NUCLEOTIDE SEQUENCE [LARGE SCALE GENOMIC DNA]</scope>
    <source>
        <strain evidence="6 7">L51</strain>
    </source>
</reference>
<comment type="caution">
    <text evidence="6">The sequence shown here is derived from an EMBL/GenBank/DDBJ whole genome shotgun (WGS) entry which is preliminary data.</text>
</comment>
<gene>
    <name evidence="6" type="ORF">J3Q64DRAFT_1745946</name>
</gene>
<keyword evidence="5" id="KW-0808">Transferase</keyword>
<name>A0ABR3B1E6_PHYBL</name>
<feature type="transmembrane region" description="Helical" evidence="5">
    <location>
        <begin position="120"/>
        <end position="152"/>
    </location>
</feature>